<dbReference type="PANTHER" id="PTHR43107:SF22">
    <property type="entry name" value="VERY LONG-CHAIN ACYL-COA SYNTHETASE"/>
    <property type="match status" value="1"/>
</dbReference>
<comment type="similarity">
    <text evidence="1">Belongs to the ATP-dependent AMP-binding enzyme family.</text>
</comment>
<dbReference type="GO" id="GO:0005789">
    <property type="term" value="C:endoplasmic reticulum membrane"/>
    <property type="evidence" value="ECO:0007669"/>
    <property type="project" value="TreeGrafter"/>
</dbReference>
<dbReference type="OMA" id="YSARQFW"/>
<accession>A0A8C4UQL4</accession>
<dbReference type="Proteomes" id="UP000694562">
    <property type="component" value="Unplaced"/>
</dbReference>
<dbReference type="InterPro" id="IPR045851">
    <property type="entry name" value="AMP-bd_C_sf"/>
</dbReference>
<dbReference type="EC" id="6.2.1.3" evidence="4"/>
<comment type="catalytic activity">
    <reaction evidence="5">
        <text>a very long-chain fatty acid + ATP + CoA = a very long-chain fatty acyl-CoA + AMP + diphosphate</text>
        <dbReference type="Rhea" id="RHEA:54536"/>
        <dbReference type="ChEBI" id="CHEBI:30616"/>
        <dbReference type="ChEBI" id="CHEBI:33019"/>
        <dbReference type="ChEBI" id="CHEBI:57287"/>
        <dbReference type="ChEBI" id="CHEBI:58950"/>
        <dbReference type="ChEBI" id="CHEBI:138261"/>
        <dbReference type="ChEBI" id="CHEBI:456215"/>
    </reaction>
    <physiologicalReaction direction="left-to-right" evidence="5">
        <dbReference type="Rhea" id="RHEA:54537"/>
    </physiologicalReaction>
</comment>
<reference evidence="9" key="1">
    <citation type="submission" date="2025-08" db="UniProtKB">
        <authorList>
            <consortium name="Ensembl"/>
        </authorList>
    </citation>
    <scope>IDENTIFICATION</scope>
</reference>
<dbReference type="GO" id="GO:0004467">
    <property type="term" value="F:long-chain fatty acid-CoA ligase activity"/>
    <property type="evidence" value="ECO:0007669"/>
    <property type="project" value="UniProtKB-EC"/>
</dbReference>
<evidence type="ECO:0000313" key="9">
    <source>
        <dbReference type="Ensembl" id="ENSFTIP00000014633.1"/>
    </source>
</evidence>
<evidence type="ECO:0000256" key="6">
    <source>
        <dbReference type="ARBA" id="ARBA00041297"/>
    </source>
</evidence>
<dbReference type="SUPFAM" id="SSF56801">
    <property type="entry name" value="Acetyl-CoA synthetase-like"/>
    <property type="match status" value="1"/>
</dbReference>
<dbReference type="GO" id="GO:0005324">
    <property type="term" value="F:long-chain fatty acid transmembrane transporter activity"/>
    <property type="evidence" value="ECO:0007669"/>
    <property type="project" value="TreeGrafter"/>
</dbReference>
<dbReference type="Pfam" id="PF00501">
    <property type="entry name" value="AMP-binding"/>
    <property type="match status" value="1"/>
</dbReference>
<evidence type="ECO:0000259" key="8">
    <source>
        <dbReference type="Pfam" id="PF00501"/>
    </source>
</evidence>
<dbReference type="GO" id="GO:0044539">
    <property type="term" value="P:long-chain fatty acid import into cell"/>
    <property type="evidence" value="ECO:0007669"/>
    <property type="project" value="TreeGrafter"/>
</dbReference>
<dbReference type="InterPro" id="IPR042099">
    <property type="entry name" value="ANL_N_sf"/>
</dbReference>
<keyword evidence="10" id="KW-1185">Reference proteome</keyword>
<dbReference type="AlphaFoldDB" id="A0A8C4UQL4"/>
<keyword evidence="2" id="KW-0436">Ligase</keyword>
<organism evidence="9 10">
    <name type="scientific">Falco tinnunculus</name>
    <name type="common">Common kestrel</name>
    <dbReference type="NCBI Taxonomy" id="100819"/>
    <lineage>
        <taxon>Eukaryota</taxon>
        <taxon>Metazoa</taxon>
        <taxon>Chordata</taxon>
        <taxon>Craniata</taxon>
        <taxon>Vertebrata</taxon>
        <taxon>Euteleostomi</taxon>
        <taxon>Archelosauria</taxon>
        <taxon>Archosauria</taxon>
        <taxon>Dinosauria</taxon>
        <taxon>Saurischia</taxon>
        <taxon>Theropoda</taxon>
        <taxon>Coelurosauria</taxon>
        <taxon>Aves</taxon>
        <taxon>Neognathae</taxon>
        <taxon>Neoaves</taxon>
        <taxon>Telluraves</taxon>
        <taxon>Australaves</taxon>
        <taxon>Falconiformes</taxon>
        <taxon>Falconidae</taxon>
        <taxon>Falco</taxon>
    </lineage>
</organism>
<evidence type="ECO:0000256" key="4">
    <source>
        <dbReference type="ARBA" id="ARBA00026121"/>
    </source>
</evidence>
<keyword evidence="3" id="KW-0443">Lipid metabolism</keyword>
<proteinExistence type="inferred from homology"/>
<evidence type="ECO:0000256" key="5">
    <source>
        <dbReference type="ARBA" id="ARBA00036527"/>
    </source>
</evidence>
<comment type="catalytic activity">
    <reaction evidence="7">
        <text>tetracosanoate + ATP + CoA = tetracosanoyl-CoA + AMP + diphosphate</text>
        <dbReference type="Rhea" id="RHEA:33639"/>
        <dbReference type="ChEBI" id="CHEBI:30616"/>
        <dbReference type="ChEBI" id="CHEBI:31014"/>
        <dbReference type="ChEBI" id="CHEBI:33019"/>
        <dbReference type="ChEBI" id="CHEBI:57287"/>
        <dbReference type="ChEBI" id="CHEBI:65052"/>
        <dbReference type="ChEBI" id="CHEBI:456215"/>
    </reaction>
    <physiologicalReaction direction="left-to-right" evidence="7">
        <dbReference type="Rhea" id="RHEA:33640"/>
    </physiologicalReaction>
</comment>
<reference evidence="9" key="2">
    <citation type="submission" date="2025-09" db="UniProtKB">
        <authorList>
            <consortium name="Ensembl"/>
        </authorList>
    </citation>
    <scope>IDENTIFICATION</scope>
</reference>
<dbReference type="Gene3D" id="3.30.300.30">
    <property type="match status" value="1"/>
</dbReference>
<dbReference type="GO" id="GO:0005886">
    <property type="term" value="C:plasma membrane"/>
    <property type="evidence" value="ECO:0007669"/>
    <property type="project" value="TreeGrafter"/>
</dbReference>
<dbReference type="Ensembl" id="ENSFTIT00000015251.1">
    <property type="protein sequence ID" value="ENSFTIP00000014633.1"/>
    <property type="gene ID" value="ENSFTIG00000009707.1"/>
</dbReference>
<evidence type="ECO:0000256" key="2">
    <source>
        <dbReference type="ARBA" id="ARBA00022598"/>
    </source>
</evidence>
<dbReference type="OrthoDB" id="288590at2759"/>
<evidence type="ECO:0000313" key="10">
    <source>
        <dbReference type="Proteomes" id="UP000694562"/>
    </source>
</evidence>
<dbReference type="Gene3D" id="3.40.50.12780">
    <property type="entry name" value="N-terminal domain of ligase-like"/>
    <property type="match status" value="1"/>
</dbReference>
<keyword evidence="3" id="KW-0276">Fatty acid metabolism</keyword>
<protein>
    <recommendedName>
        <fullName evidence="4">long-chain-fatty-acid--CoA ligase</fullName>
        <ecNumber evidence="4">6.2.1.3</ecNumber>
    </recommendedName>
    <alternativeName>
        <fullName evidence="6">Long-chain-fatty-acid--CoA ligase</fullName>
    </alternativeName>
</protein>
<name>A0A8C4UQL4_FALTI</name>
<evidence type="ECO:0000256" key="3">
    <source>
        <dbReference type="ARBA" id="ARBA00022832"/>
    </source>
</evidence>
<dbReference type="InterPro" id="IPR000873">
    <property type="entry name" value="AMP-dep_synth/lig_dom"/>
</dbReference>
<sequence length="352" mass="40867">MTTFLNKSDRRSTLKGILNFLVCFHQLGATCVLKKKFSASQFWNDCRKYNVAVFLYMGELRHYLCNQPTKEEDRVHKVHIALGSSFRPAVSKEFLMRFGPIKIFEFYGSTEGNLSFLNYPNKIGAVGHAGIFSKLLRSFGLLKYNVRKQELKKDENGGCKKLCKLLRMPHFLDTWEIKPQKRNSFIMFVKEDVYFNTGDLLVMDEDVFLYFSDHVADTFGWKGKKIATIEVADIIGMMDFVQEVNVYSIKNYEGRTGMAAVVVKPDQPFNGERLYKYVVDFLPTYAQRCFVRIMDLMQINATFKHQKMQLLNEEFNPGIISEPLYFMHEPAHSYIPLTRDLYKNVTSGEINI</sequence>
<feature type="domain" description="AMP-dependent synthetase/ligase" evidence="8">
    <location>
        <begin position="20"/>
        <end position="118"/>
    </location>
</feature>
<evidence type="ECO:0000256" key="1">
    <source>
        <dbReference type="ARBA" id="ARBA00006432"/>
    </source>
</evidence>
<dbReference type="PANTHER" id="PTHR43107">
    <property type="entry name" value="LONG-CHAIN FATTY ACID TRANSPORT PROTEIN"/>
    <property type="match status" value="1"/>
</dbReference>
<evidence type="ECO:0000256" key="7">
    <source>
        <dbReference type="ARBA" id="ARBA00048666"/>
    </source>
</evidence>